<reference evidence="1 2" key="1">
    <citation type="submission" date="2019-03" db="EMBL/GenBank/DDBJ databases">
        <title>Draft genome sequences of novel Actinobacteria.</title>
        <authorList>
            <person name="Sahin N."/>
            <person name="Ay H."/>
            <person name="Saygin H."/>
        </authorList>
    </citation>
    <scope>NUCLEOTIDE SEQUENCE [LARGE SCALE GENOMIC DNA]</scope>
    <source>
        <strain evidence="1 2">KC310</strain>
    </source>
</reference>
<evidence type="ECO:0000313" key="2">
    <source>
        <dbReference type="Proteomes" id="UP000295258"/>
    </source>
</evidence>
<comment type="caution">
    <text evidence="1">The sequence shown here is derived from an EMBL/GenBank/DDBJ whole genome shotgun (WGS) entry which is preliminary data.</text>
</comment>
<keyword evidence="2" id="KW-1185">Reference proteome</keyword>
<evidence type="ECO:0000313" key="1">
    <source>
        <dbReference type="EMBL" id="TDD00163.1"/>
    </source>
</evidence>
<protein>
    <submittedName>
        <fullName evidence="1">Uncharacterized protein</fullName>
    </submittedName>
</protein>
<organism evidence="1 2">
    <name type="scientific">Nonomuraea deserti</name>
    <dbReference type="NCBI Taxonomy" id="1848322"/>
    <lineage>
        <taxon>Bacteria</taxon>
        <taxon>Bacillati</taxon>
        <taxon>Actinomycetota</taxon>
        <taxon>Actinomycetes</taxon>
        <taxon>Streptosporangiales</taxon>
        <taxon>Streptosporangiaceae</taxon>
        <taxon>Nonomuraea</taxon>
    </lineage>
</organism>
<proteinExistence type="predicted"/>
<dbReference type="RefSeq" id="WP_132598770.1">
    <property type="nucleotide sequence ID" value="NZ_SMKO01000098.1"/>
</dbReference>
<dbReference type="EMBL" id="SMKO01000098">
    <property type="protein sequence ID" value="TDD00163.1"/>
    <property type="molecule type" value="Genomic_DNA"/>
</dbReference>
<gene>
    <name evidence="1" type="ORF">E1292_29495</name>
</gene>
<dbReference type="Proteomes" id="UP000295258">
    <property type="component" value="Unassembled WGS sequence"/>
</dbReference>
<dbReference type="AlphaFoldDB" id="A0A4R4VCD9"/>
<name>A0A4R4VCD9_9ACTN</name>
<accession>A0A4R4VCD9</accession>
<sequence length="98" mass="10739">MADFSIDLVQATFIAVAGALASSLRREHLRQGDDLWVDRSLENGGCGCRRTRGCQEPAKALITLFWKPRHWGSCALNPLSFVVSRLGVTSVGVLLRGR</sequence>